<organism evidence="2 3">
    <name type="scientific">Vigna angularis var. angularis</name>
    <dbReference type="NCBI Taxonomy" id="157739"/>
    <lineage>
        <taxon>Eukaryota</taxon>
        <taxon>Viridiplantae</taxon>
        <taxon>Streptophyta</taxon>
        <taxon>Embryophyta</taxon>
        <taxon>Tracheophyta</taxon>
        <taxon>Spermatophyta</taxon>
        <taxon>Magnoliopsida</taxon>
        <taxon>eudicotyledons</taxon>
        <taxon>Gunneridae</taxon>
        <taxon>Pentapetalae</taxon>
        <taxon>rosids</taxon>
        <taxon>fabids</taxon>
        <taxon>Fabales</taxon>
        <taxon>Fabaceae</taxon>
        <taxon>Papilionoideae</taxon>
        <taxon>50 kb inversion clade</taxon>
        <taxon>NPAAA clade</taxon>
        <taxon>indigoferoid/millettioid clade</taxon>
        <taxon>Phaseoleae</taxon>
        <taxon>Vigna</taxon>
    </lineage>
</organism>
<dbReference type="Gene3D" id="6.10.280.40">
    <property type="match status" value="1"/>
</dbReference>
<name>A0A0S3R5Y4_PHAAN</name>
<evidence type="ECO:0000313" key="3">
    <source>
        <dbReference type="Proteomes" id="UP000291084"/>
    </source>
</evidence>
<dbReference type="Proteomes" id="UP000291084">
    <property type="component" value="Chromosome 1"/>
</dbReference>
<dbReference type="PANTHER" id="PTHR23070">
    <property type="entry name" value="BCS1 AAA-TYPE ATPASE"/>
    <property type="match status" value="1"/>
</dbReference>
<dbReference type="EMBL" id="AP015034">
    <property type="protein sequence ID" value="BAT75898.1"/>
    <property type="molecule type" value="Genomic_DNA"/>
</dbReference>
<keyword evidence="3" id="KW-1185">Reference proteome</keyword>
<accession>A0A0S3R5Y4</accession>
<dbReference type="Pfam" id="PF25568">
    <property type="entry name" value="AAA_lid_At3g28540"/>
    <property type="match status" value="1"/>
</dbReference>
<sequence>MSMTWELTAVSGNSDLRRLLIATRNRPILVGEEINCSLHLQDRLGKPKSSQPHPFIPHHFHSFPAPQVTLSGFLNFIDGLWSSFGNERIVVDMHIDMNYYCTPGGFKMLASNYFGITEHQLFVQIENLLGMIDVTPAEVGEQFLLDEDPAIALNSLTELFLEKKRNHELKIRTSHSDQVFFLSRISQLFEVENELFESSQMKIITNTWCN</sequence>
<proteinExistence type="predicted"/>
<evidence type="ECO:0000259" key="1">
    <source>
        <dbReference type="Pfam" id="PF25568"/>
    </source>
</evidence>
<reference evidence="2 3" key="1">
    <citation type="journal article" date="2015" name="Sci. Rep.">
        <title>The power of single molecule real-time sequencing technology in the de novo assembly of a eukaryotic genome.</title>
        <authorList>
            <person name="Sakai H."/>
            <person name="Naito K."/>
            <person name="Ogiso-Tanaka E."/>
            <person name="Takahashi Y."/>
            <person name="Iseki K."/>
            <person name="Muto C."/>
            <person name="Satou K."/>
            <person name="Teruya K."/>
            <person name="Shiroma A."/>
            <person name="Shimoji M."/>
            <person name="Hirano T."/>
            <person name="Itoh T."/>
            <person name="Kaga A."/>
            <person name="Tomooka N."/>
        </authorList>
    </citation>
    <scope>NUCLEOTIDE SEQUENCE [LARGE SCALE GENOMIC DNA]</scope>
    <source>
        <strain evidence="3">cv. Shumari</strain>
    </source>
</reference>
<dbReference type="InterPro" id="IPR058017">
    <property type="entry name" value="At3g28540-like_C"/>
</dbReference>
<protein>
    <recommendedName>
        <fullName evidence="1">AAA+ ATPase At3g28540-like C-terminal domain-containing protein</fullName>
    </recommendedName>
</protein>
<gene>
    <name evidence="2" type="primary">Vigan.01G383000</name>
    <name evidence="2" type="ORF">VIGAN_01383000</name>
</gene>
<dbReference type="InterPro" id="IPR050747">
    <property type="entry name" value="Mitochondrial_chaperone_BCS1"/>
</dbReference>
<feature type="domain" description="AAA+ ATPase At3g28540-like C-terminal" evidence="1">
    <location>
        <begin position="101"/>
        <end position="168"/>
    </location>
</feature>
<dbReference type="AlphaFoldDB" id="A0A0S3R5Y4"/>
<evidence type="ECO:0000313" key="2">
    <source>
        <dbReference type="EMBL" id="BAT75898.1"/>
    </source>
</evidence>